<sequence>MPTLPCLLLLLCICSVFCHASHYHEYDSFTPKQSSISDNTTILALDNTSLPVCPLDVLPRAPAQQSDSEESTRKLTRLPTEGLKLLMATFHSSARNALTTITEHAQQSLIAMTTRARQFDYALFFRQTKDDILRTGGSVLKSHVRPIGYGIRRMVWPLVYGFNDKKDDLLQWLQDVGTHPELEWYIFTTRLTDHWTHVSRRLGIDVFIRHLRQRLSAYAPAPPFSHLDDLFKTMLETDHHSKFYRQQMAQYYQYLSPQDQERVRYSKREFTQWAKDSALKTHDFVIMTQQDWIHLMQSLYYDMETMLECLSLPPPTHVVASDQCLPHNRRQSWLLLSPPTSTVSTSDDGSHHYTKPSPSSSKRQRYEWMYQLEQVHRELETTMNCICPPQDLHQQHQHDQQTFAHKRIDGSPSSSSSSHRHGQVINNLESIETLANLKKSMLRRFARLDKELYRDFYAATPPTPHQPMHYIYDRLRENVSAMNKSTYDSYLTRLILSWTSMMATTLDTANSVADDLSWLLLHKQHDAAHSMALIWASAQRKMEKNNAQLINQWEAIFTDLDHDLQAPWMDMLDLVDQSHRSSFERVKTFWSQNKSRLATFFSSLFPTTTGLDNP</sequence>
<feature type="signal peptide" evidence="2">
    <location>
        <begin position="1"/>
        <end position="20"/>
    </location>
</feature>
<gene>
    <name evidence="3" type="primary">ABSGL_11766.1 scaffold 12322</name>
</gene>
<evidence type="ECO:0000256" key="1">
    <source>
        <dbReference type="SAM" id="MobiDB-lite"/>
    </source>
</evidence>
<dbReference type="Proteomes" id="UP000078561">
    <property type="component" value="Unassembled WGS sequence"/>
</dbReference>
<proteinExistence type="predicted"/>
<keyword evidence="4" id="KW-1185">Reference proteome</keyword>
<keyword evidence="2" id="KW-0732">Signal</keyword>
<feature type="compositionally biased region" description="Low complexity" evidence="1">
    <location>
        <begin position="336"/>
        <end position="346"/>
    </location>
</feature>
<feature type="chain" id="PRO_5007843601" evidence="2">
    <location>
        <begin position="21"/>
        <end position="614"/>
    </location>
</feature>
<feature type="region of interest" description="Disordered" evidence="1">
    <location>
        <begin position="390"/>
        <end position="423"/>
    </location>
</feature>
<feature type="region of interest" description="Disordered" evidence="1">
    <location>
        <begin position="336"/>
        <end position="361"/>
    </location>
</feature>
<evidence type="ECO:0000256" key="2">
    <source>
        <dbReference type="SAM" id="SignalP"/>
    </source>
</evidence>
<evidence type="ECO:0000313" key="4">
    <source>
        <dbReference type="Proteomes" id="UP000078561"/>
    </source>
</evidence>
<reference evidence="3" key="1">
    <citation type="submission" date="2016-04" db="EMBL/GenBank/DDBJ databases">
        <authorList>
            <person name="Evans L.H."/>
            <person name="Alamgir A."/>
            <person name="Owens N."/>
            <person name="Weber N.D."/>
            <person name="Virtaneva K."/>
            <person name="Barbian K."/>
            <person name="Babar A."/>
            <person name="Rosenke K."/>
        </authorList>
    </citation>
    <scope>NUCLEOTIDE SEQUENCE [LARGE SCALE GENOMIC DNA]</scope>
    <source>
        <strain evidence="3">CBS 101.48</strain>
    </source>
</reference>
<organism evidence="3">
    <name type="scientific">Absidia glauca</name>
    <name type="common">Pin mould</name>
    <dbReference type="NCBI Taxonomy" id="4829"/>
    <lineage>
        <taxon>Eukaryota</taxon>
        <taxon>Fungi</taxon>
        <taxon>Fungi incertae sedis</taxon>
        <taxon>Mucoromycota</taxon>
        <taxon>Mucoromycotina</taxon>
        <taxon>Mucoromycetes</taxon>
        <taxon>Mucorales</taxon>
        <taxon>Cunninghamellaceae</taxon>
        <taxon>Absidia</taxon>
    </lineage>
</organism>
<evidence type="ECO:0000313" key="3">
    <source>
        <dbReference type="EMBL" id="SAM05891.1"/>
    </source>
</evidence>
<accession>A0A163K7I0</accession>
<dbReference type="InParanoid" id="A0A163K7I0"/>
<dbReference type="OrthoDB" id="2286469at2759"/>
<dbReference type="EMBL" id="LT554476">
    <property type="protein sequence ID" value="SAM05891.1"/>
    <property type="molecule type" value="Genomic_DNA"/>
</dbReference>
<name>A0A163K7I0_ABSGL</name>
<protein>
    <submittedName>
        <fullName evidence="3">Uncharacterized protein</fullName>
    </submittedName>
</protein>
<dbReference type="AlphaFoldDB" id="A0A163K7I0"/>